<dbReference type="PANTHER" id="PTHR33337:SF8">
    <property type="entry name" value="CENP-V_GFA DOMAIN-CONTAINING PROTEIN"/>
    <property type="match status" value="1"/>
</dbReference>
<proteinExistence type="inferred from homology"/>
<reference evidence="7" key="1">
    <citation type="submission" date="2016-09" db="EMBL/GenBank/DDBJ databases">
        <authorList>
            <person name="Jeantristanb JTB J.-T."/>
            <person name="Ricardo R."/>
        </authorList>
    </citation>
    <scope>NUCLEOTIDE SEQUENCE [LARGE SCALE GENOMIC DNA]</scope>
</reference>
<evidence type="ECO:0000256" key="2">
    <source>
        <dbReference type="ARBA" id="ARBA00022723"/>
    </source>
</evidence>
<dbReference type="InterPro" id="IPR006913">
    <property type="entry name" value="CENP-V/GFA"/>
</dbReference>
<dbReference type="Proteomes" id="UP000198372">
    <property type="component" value="Unassembled WGS sequence"/>
</dbReference>
<keyword evidence="4" id="KW-0456">Lyase</keyword>
<dbReference type="OrthoDB" id="428768at2759"/>
<dbReference type="Pfam" id="PF04828">
    <property type="entry name" value="GFA"/>
    <property type="match status" value="1"/>
</dbReference>
<accession>A0A238FER5</accession>
<comment type="similarity">
    <text evidence="1">Belongs to the Gfa family.</text>
</comment>
<evidence type="ECO:0000313" key="7">
    <source>
        <dbReference type="Proteomes" id="UP000198372"/>
    </source>
</evidence>
<sequence length="175" mass="19318">MSPTSKFPLAGIARDGYTTSTASTATCFCGTVQLEFPLDAPGLVSSFVCHCYDCRKITASMFASNFIVLDSHLKHLRGEANLSSWGQAGTIESGNRMTNHFCKTCGTLMYRVSEGFPGSKVLRIGAVDDFTLHETVLKPSMEQYVKDRVGWLKPAEGMRQSHGSRWKLNQREAKL</sequence>
<dbReference type="SUPFAM" id="SSF51316">
    <property type="entry name" value="Mss4-like"/>
    <property type="match status" value="1"/>
</dbReference>
<evidence type="ECO:0000259" key="5">
    <source>
        <dbReference type="PROSITE" id="PS51891"/>
    </source>
</evidence>
<keyword evidence="3" id="KW-0862">Zinc</keyword>
<evidence type="ECO:0000256" key="4">
    <source>
        <dbReference type="ARBA" id="ARBA00023239"/>
    </source>
</evidence>
<evidence type="ECO:0000313" key="6">
    <source>
        <dbReference type="EMBL" id="SCV70483.1"/>
    </source>
</evidence>
<dbReference type="InterPro" id="IPR011057">
    <property type="entry name" value="Mss4-like_sf"/>
</dbReference>
<dbReference type="STRING" id="269621.A0A238FER5"/>
<gene>
    <name evidence="6" type="ORF">BQ2448_1877</name>
</gene>
<feature type="domain" description="CENP-V/GFA" evidence="5">
    <location>
        <begin position="23"/>
        <end position="145"/>
    </location>
</feature>
<dbReference type="PANTHER" id="PTHR33337">
    <property type="entry name" value="GFA DOMAIN-CONTAINING PROTEIN"/>
    <property type="match status" value="1"/>
</dbReference>
<keyword evidence="2" id="KW-0479">Metal-binding</keyword>
<evidence type="ECO:0000256" key="3">
    <source>
        <dbReference type="ARBA" id="ARBA00022833"/>
    </source>
</evidence>
<organism evidence="6 7">
    <name type="scientific">Microbotryum intermedium</name>
    <dbReference type="NCBI Taxonomy" id="269621"/>
    <lineage>
        <taxon>Eukaryota</taxon>
        <taxon>Fungi</taxon>
        <taxon>Dikarya</taxon>
        <taxon>Basidiomycota</taxon>
        <taxon>Pucciniomycotina</taxon>
        <taxon>Microbotryomycetes</taxon>
        <taxon>Microbotryales</taxon>
        <taxon>Microbotryaceae</taxon>
        <taxon>Microbotryum</taxon>
    </lineage>
</organism>
<dbReference type="GO" id="GO:0046872">
    <property type="term" value="F:metal ion binding"/>
    <property type="evidence" value="ECO:0007669"/>
    <property type="project" value="UniProtKB-KW"/>
</dbReference>
<dbReference type="EMBL" id="FMSP01000005">
    <property type="protein sequence ID" value="SCV70483.1"/>
    <property type="molecule type" value="Genomic_DNA"/>
</dbReference>
<dbReference type="GO" id="GO:0016846">
    <property type="term" value="F:carbon-sulfur lyase activity"/>
    <property type="evidence" value="ECO:0007669"/>
    <property type="project" value="InterPro"/>
</dbReference>
<protein>
    <submittedName>
        <fullName evidence="6">BQ2448_1877 protein</fullName>
    </submittedName>
</protein>
<evidence type="ECO:0000256" key="1">
    <source>
        <dbReference type="ARBA" id="ARBA00005495"/>
    </source>
</evidence>
<dbReference type="Gene3D" id="3.90.1590.10">
    <property type="entry name" value="glutathione-dependent formaldehyde- activating enzyme (gfa)"/>
    <property type="match status" value="1"/>
</dbReference>
<dbReference type="AlphaFoldDB" id="A0A238FER5"/>
<keyword evidence="7" id="KW-1185">Reference proteome</keyword>
<dbReference type="PROSITE" id="PS51891">
    <property type="entry name" value="CENP_V_GFA"/>
    <property type="match status" value="1"/>
</dbReference>
<name>A0A238FER5_9BASI</name>